<dbReference type="PROSITE" id="PS51762">
    <property type="entry name" value="GH16_2"/>
    <property type="match status" value="1"/>
</dbReference>
<dbReference type="SUPFAM" id="SSF49899">
    <property type="entry name" value="Concanavalin A-like lectins/glucanases"/>
    <property type="match status" value="1"/>
</dbReference>
<dbReference type="Proteomes" id="UP000812287">
    <property type="component" value="Unassembled WGS sequence"/>
</dbReference>
<comment type="caution">
    <text evidence="3">The sequence shown here is derived from an EMBL/GenBank/DDBJ whole genome shotgun (WGS) entry which is preliminary data.</text>
</comment>
<feature type="signal peptide" evidence="1">
    <location>
        <begin position="1"/>
        <end position="26"/>
    </location>
</feature>
<dbReference type="PANTHER" id="PTHR10963">
    <property type="entry name" value="GLYCOSYL HYDROLASE-RELATED"/>
    <property type="match status" value="1"/>
</dbReference>
<dbReference type="GeneID" id="66110346"/>
<dbReference type="EMBL" id="MU250531">
    <property type="protein sequence ID" value="KAG7447826.1"/>
    <property type="molecule type" value="Genomic_DNA"/>
</dbReference>
<dbReference type="OrthoDB" id="192832at2759"/>
<organism evidence="3 4">
    <name type="scientific">Guyanagaster necrorhizus</name>
    <dbReference type="NCBI Taxonomy" id="856835"/>
    <lineage>
        <taxon>Eukaryota</taxon>
        <taxon>Fungi</taxon>
        <taxon>Dikarya</taxon>
        <taxon>Basidiomycota</taxon>
        <taxon>Agaricomycotina</taxon>
        <taxon>Agaricomycetes</taxon>
        <taxon>Agaricomycetidae</taxon>
        <taxon>Agaricales</taxon>
        <taxon>Marasmiineae</taxon>
        <taxon>Physalacriaceae</taxon>
        <taxon>Guyanagaster</taxon>
    </lineage>
</organism>
<dbReference type="InterPro" id="IPR000757">
    <property type="entry name" value="Beta-glucanase-like"/>
</dbReference>
<dbReference type="AlphaFoldDB" id="A0A9P7VUP8"/>
<dbReference type="InterPro" id="IPR013320">
    <property type="entry name" value="ConA-like_dom_sf"/>
</dbReference>
<dbReference type="InterPro" id="IPR050546">
    <property type="entry name" value="Glycosyl_Hydrlase_16"/>
</dbReference>
<evidence type="ECO:0000259" key="2">
    <source>
        <dbReference type="PROSITE" id="PS51762"/>
    </source>
</evidence>
<dbReference type="PANTHER" id="PTHR10963:SF24">
    <property type="entry name" value="GLYCOSIDASE C21B10.07-RELATED"/>
    <property type="match status" value="1"/>
</dbReference>
<keyword evidence="1" id="KW-0732">Signal</keyword>
<proteinExistence type="predicted"/>
<gene>
    <name evidence="3" type="ORF">BT62DRAFT_948021</name>
</gene>
<feature type="chain" id="PRO_5040308888" description="GH16 domain-containing protein" evidence="1">
    <location>
        <begin position="27"/>
        <end position="394"/>
    </location>
</feature>
<keyword evidence="4" id="KW-1185">Reference proteome</keyword>
<evidence type="ECO:0000256" key="1">
    <source>
        <dbReference type="SAM" id="SignalP"/>
    </source>
</evidence>
<feature type="domain" description="GH16" evidence="2">
    <location>
        <begin position="21"/>
        <end position="304"/>
    </location>
</feature>
<protein>
    <recommendedName>
        <fullName evidence="2">GH16 domain-containing protein</fullName>
    </recommendedName>
</protein>
<sequence length="394" mass="42240">MSSGFNDRMNILTLVLLFAPILFSHALYAPLREYAGQSFFSGWDFPGNYDNTTSGNVAFVDGTTASTAKLAYVNDAGNAIIRVDNFTDVTGTGIIYRDSVKLISTDLYPLGSLIIIDIIHMPYGCSARLIQILVWPSFWTFGGTDKDWPMYGEIDIVEGINLNTNNQVALHHNDPSCVQPPDPGQSGQTLTADCSDQGGSIGCRVSETKPNSYGEGFNQNGGGVFTLQFDASGAYIWFWPRQDIPASITSATSTSNMDMTDWGLPSASFPSSGCDLQTLFKPQKLILDITLCGNWAGVPSIFSTQCSGQCVENYVIGPGSPTYDDAWFEIPYLRTYTTVAGNVTSSSITGTTTHVTTSTSSLASASATFSGRSCSAIPWVFAGSLLGLVFLGIV</sequence>
<evidence type="ECO:0000313" key="4">
    <source>
        <dbReference type="Proteomes" id="UP000812287"/>
    </source>
</evidence>
<dbReference type="GO" id="GO:0009251">
    <property type="term" value="P:glucan catabolic process"/>
    <property type="evidence" value="ECO:0007669"/>
    <property type="project" value="TreeGrafter"/>
</dbReference>
<dbReference type="Gene3D" id="2.60.120.200">
    <property type="match status" value="1"/>
</dbReference>
<dbReference type="Pfam" id="PF26113">
    <property type="entry name" value="GH16_XgeA"/>
    <property type="match status" value="1"/>
</dbReference>
<evidence type="ECO:0000313" key="3">
    <source>
        <dbReference type="EMBL" id="KAG7447826.1"/>
    </source>
</evidence>
<accession>A0A9P7VUP8</accession>
<reference evidence="3" key="1">
    <citation type="submission" date="2020-11" db="EMBL/GenBank/DDBJ databases">
        <title>Adaptations for nitrogen fixation in a non-lichenized fungal sporocarp promotes dispersal by wood-feeding termites.</title>
        <authorList>
            <consortium name="DOE Joint Genome Institute"/>
            <person name="Koch R.A."/>
            <person name="Yoon G."/>
            <person name="Arayal U."/>
            <person name="Lail K."/>
            <person name="Amirebrahimi M."/>
            <person name="Labutti K."/>
            <person name="Lipzen A."/>
            <person name="Riley R."/>
            <person name="Barry K."/>
            <person name="Henrissat B."/>
            <person name="Grigoriev I.V."/>
            <person name="Herr J.R."/>
            <person name="Aime M.C."/>
        </authorList>
    </citation>
    <scope>NUCLEOTIDE SEQUENCE</scope>
    <source>
        <strain evidence="3">MCA 3950</strain>
    </source>
</reference>
<dbReference type="GO" id="GO:0004553">
    <property type="term" value="F:hydrolase activity, hydrolyzing O-glycosyl compounds"/>
    <property type="evidence" value="ECO:0007669"/>
    <property type="project" value="InterPro"/>
</dbReference>
<dbReference type="RefSeq" id="XP_043041326.1">
    <property type="nucleotide sequence ID" value="XM_043188049.1"/>
</dbReference>
<name>A0A9P7VUP8_9AGAR</name>